<organism evidence="1 2">
    <name type="scientific">Microbacterium aquimaris</name>
    <dbReference type="NCBI Taxonomy" id="459816"/>
    <lineage>
        <taxon>Bacteria</taxon>
        <taxon>Bacillati</taxon>
        <taxon>Actinomycetota</taxon>
        <taxon>Actinomycetes</taxon>
        <taxon>Micrococcales</taxon>
        <taxon>Microbacteriaceae</taxon>
        <taxon>Microbacterium</taxon>
    </lineage>
</organism>
<evidence type="ECO:0008006" key="3">
    <source>
        <dbReference type="Google" id="ProtNLM"/>
    </source>
</evidence>
<dbReference type="Proteomes" id="UP001291912">
    <property type="component" value="Unassembled WGS sequence"/>
</dbReference>
<keyword evidence="2" id="KW-1185">Reference proteome</keyword>
<dbReference type="RefSeq" id="WP_194423593.1">
    <property type="nucleotide sequence ID" value="NZ_BAAAPT010000001.1"/>
</dbReference>
<protein>
    <recommendedName>
        <fullName evidence="3">DUF5591 domain-containing protein</fullName>
    </recommendedName>
</protein>
<dbReference type="InterPro" id="IPR036895">
    <property type="entry name" value="Uracil-DNA_glycosylase-like_sf"/>
</dbReference>
<comment type="caution">
    <text evidence="1">The sequence shown here is derived from an EMBL/GenBank/DDBJ whole genome shotgun (WGS) entry which is preliminary data.</text>
</comment>
<reference evidence="1 2" key="1">
    <citation type="submission" date="2023-10" db="EMBL/GenBank/DDBJ databases">
        <title>Microbacterium xanthum sp. nov., isolated from seaweed.</title>
        <authorList>
            <person name="Lee S.D."/>
        </authorList>
    </citation>
    <scope>NUCLEOTIDE SEQUENCE [LARGE SCALE GENOMIC DNA]</scope>
    <source>
        <strain evidence="1 2">KCTC 19124</strain>
    </source>
</reference>
<dbReference type="EMBL" id="JAWJYN010000001">
    <property type="protein sequence ID" value="MDZ8160920.1"/>
    <property type="molecule type" value="Genomic_DNA"/>
</dbReference>
<name>A0ABU5N4E4_9MICO</name>
<sequence length="356" mass="38802">MTADTSTLSRAARFPASQRKIRAPFVLDPSLCLYSPQENVDSLSHPLIEEWITFITEHWEPASDGRPRVALLVPCCKYKPYPVSREHRAINAALLAAGWRPTGGVETPSELLALLDEGEDPAVLDVSAWERDGIVLDRFVISEPLGVVPYPLVYRWDGRQSPATSYDDPGLFEARGTSVSPEHPDFTATPAASGGWKWGPGEREAYVLMHNRMAEVIAQTFRRVGDAYGGIGAWLSPGLTHRSFLAGRAQRDLDGLARSRRGHDDRELPLIGVGDLDAPDIAIMPTQDDLDRARTELAERLTREGRGGSPGAVRAVYARGDGNDTPLGLPEALRALTRWLDEAAVRAGAAVTEVPA</sequence>
<evidence type="ECO:0000313" key="1">
    <source>
        <dbReference type="EMBL" id="MDZ8160920.1"/>
    </source>
</evidence>
<dbReference type="Gene3D" id="3.40.50.10630">
    <property type="entry name" value="Uracil-DNA glycosylase-like"/>
    <property type="match status" value="1"/>
</dbReference>
<evidence type="ECO:0000313" key="2">
    <source>
        <dbReference type="Proteomes" id="UP001291912"/>
    </source>
</evidence>
<proteinExistence type="predicted"/>
<dbReference type="SUPFAM" id="SSF52141">
    <property type="entry name" value="Uracil-DNA glycosylase-like"/>
    <property type="match status" value="1"/>
</dbReference>
<accession>A0ABU5N4E4</accession>
<gene>
    <name evidence="1" type="ORF">R2Q92_03670</name>
</gene>